<keyword evidence="1" id="KW-0812">Transmembrane</keyword>
<dbReference type="AlphaFoldDB" id="A0A3D2X6E7"/>
<dbReference type="PANTHER" id="PTHR42867:SF1">
    <property type="entry name" value="MEMBRANE PROTEIN-RELATED"/>
    <property type="match status" value="1"/>
</dbReference>
<reference evidence="2 3" key="1">
    <citation type="journal article" date="2018" name="Nat. Biotechnol.">
        <title>A standardized bacterial taxonomy based on genome phylogeny substantially revises the tree of life.</title>
        <authorList>
            <person name="Parks D.H."/>
            <person name="Chuvochina M."/>
            <person name="Waite D.W."/>
            <person name="Rinke C."/>
            <person name="Skarshewski A."/>
            <person name="Chaumeil P.A."/>
            <person name="Hugenholtz P."/>
        </authorList>
    </citation>
    <scope>NUCLEOTIDE SEQUENCE [LARGE SCALE GENOMIC DNA]</scope>
    <source>
        <strain evidence="2">UBA11728</strain>
    </source>
</reference>
<comment type="caution">
    <text evidence="2">The sequence shown here is derived from an EMBL/GenBank/DDBJ whole genome shotgun (WGS) entry which is preliminary data.</text>
</comment>
<protein>
    <submittedName>
        <fullName evidence="2">DUF1385 domain-containing protein</fullName>
    </submittedName>
</protein>
<evidence type="ECO:0000256" key="1">
    <source>
        <dbReference type="SAM" id="Phobius"/>
    </source>
</evidence>
<gene>
    <name evidence="2" type="ORF">DHW61_09780</name>
</gene>
<evidence type="ECO:0000313" key="3">
    <source>
        <dbReference type="Proteomes" id="UP000262969"/>
    </source>
</evidence>
<sequence length="292" mass="32559">MKSSGIGGQAVLEGVMMKNKEQYAVAVRKPDNEIAVDIKEYQGIGNGNKIIKAPIIRGVIAFADSMVLGVRALTYSASFYEEEEEIKKDSKKKEGVLSFFVVLFSICIAISLFVALPMFLSELFSKFITSSIVLGIIEGIIRILLLVGYIVSISFMKDINRTFMYHGAEHKTINCIERGYDLTVSNVRKQSRKHKRCGTSFILFVAFISIIVFLFIRVDQIWLRVVLRVLLIPVVAGISYELIRYAGSHDNVLVTIVSAPGMLMQRLTTKEPDDGMIEVAIASVDAVFDWQG</sequence>
<organism evidence="2 3">
    <name type="scientific">Lachnoclostridium phytofermentans</name>
    <dbReference type="NCBI Taxonomy" id="66219"/>
    <lineage>
        <taxon>Bacteria</taxon>
        <taxon>Bacillati</taxon>
        <taxon>Bacillota</taxon>
        <taxon>Clostridia</taxon>
        <taxon>Lachnospirales</taxon>
        <taxon>Lachnospiraceae</taxon>
    </lineage>
</organism>
<evidence type="ECO:0000313" key="2">
    <source>
        <dbReference type="EMBL" id="HCL02682.1"/>
    </source>
</evidence>
<dbReference type="Proteomes" id="UP000262969">
    <property type="component" value="Unassembled WGS sequence"/>
</dbReference>
<feature type="transmembrane region" description="Helical" evidence="1">
    <location>
        <begin position="132"/>
        <end position="156"/>
    </location>
</feature>
<accession>A0A3D2X6E7</accession>
<feature type="non-terminal residue" evidence="2">
    <location>
        <position position="292"/>
    </location>
</feature>
<dbReference type="PANTHER" id="PTHR42867">
    <property type="entry name" value="MEMBRANE PROTEIN-RELATED"/>
    <property type="match status" value="1"/>
</dbReference>
<feature type="transmembrane region" description="Helical" evidence="1">
    <location>
        <begin position="96"/>
        <end position="120"/>
    </location>
</feature>
<name>A0A3D2X6E7_9FIRM</name>
<keyword evidence="1" id="KW-0472">Membrane</keyword>
<feature type="transmembrane region" description="Helical" evidence="1">
    <location>
        <begin position="197"/>
        <end position="216"/>
    </location>
</feature>
<dbReference type="InterPro" id="IPR010787">
    <property type="entry name" value="DUF1385"/>
</dbReference>
<proteinExistence type="predicted"/>
<feature type="transmembrane region" description="Helical" evidence="1">
    <location>
        <begin position="222"/>
        <end position="243"/>
    </location>
</feature>
<keyword evidence="1" id="KW-1133">Transmembrane helix</keyword>
<dbReference type="Pfam" id="PF07136">
    <property type="entry name" value="DUF1385"/>
    <property type="match status" value="1"/>
</dbReference>
<dbReference type="EMBL" id="DPVV01000321">
    <property type="protein sequence ID" value="HCL02682.1"/>
    <property type="molecule type" value="Genomic_DNA"/>
</dbReference>